<dbReference type="OrthoDB" id="1918850at2759"/>
<name>A0A1E5WI56_9POAL</name>
<proteinExistence type="predicted"/>
<evidence type="ECO:0000313" key="3">
    <source>
        <dbReference type="Proteomes" id="UP000095767"/>
    </source>
</evidence>
<feature type="region of interest" description="Disordered" evidence="1">
    <location>
        <begin position="37"/>
        <end position="162"/>
    </location>
</feature>
<evidence type="ECO:0000256" key="1">
    <source>
        <dbReference type="SAM" id="MobiDB-lite"/>
    </source>
</evidence>
<keyword evidence="3" id="KW-1185">Reference proteome</keyword>
<gene>
    <name evidence="2" type="ORF">BAE44_0001928</name>
</gene>
<dbReference type="PANTHER" id="PTHR34468:SF3">
    <property type="entry name" value="OS03G0288900 PROTEIN"/>
    <property type="match status" value="1"/>
</dbReference>
<sequence>MDPHPTPLPGKRLLSLSLPSVTVPTSRFHSVVNNFAKRAGKRRPVAAPAPPALKAAAPKPKSIAAARASRMAKRPPRRAFGTTRSSNAPVEKPPPPLQKPTKVSPQPPKKPSKLSPLPLPKPSKMSPTAMQKPSKLSPPAMQKPSKLSPPNPVRVTKPSRLAAKPLKKVAPGADLEAKAKRSHRVSFQEAAVGAAAPRNGEKAKAYADDTAGHTPMVAMRAAEKPAKVLVVETPFFSAQNCSSCTLHQLESATYWLAQIRLAESVGKHWVAAEFFRLAFGCQAQPIHRIQSELRSYKVRHESAGTLTPLFDELLTAHGMPVNQPKFDTDGCEKIDTPLATNAVVKNTDTATVKVDECLECDCCVDLIDVGAIIVDKPDDGMDQSSFQRKLDESFEFDDSEAVIVDQLDEANFDLLKNIEAKVPCSNEIIQSACRSSSEKLSPRGSIVAMNSSSGRLSLDNHADKLSPSMGSSSLKCLSSGSSFDKSPLSSERLISSCPSYKKSASTRDLSSKRMPSGSHSDAKHNAIAECPALCKLSCPKHFL</sequence>
<accession>A0A1E5WI56</accession>
<dbReference type="AlphaFoldDB" id="A0A1E5WI56"/>
<comment type="caution">
    <text evidence="2">The sequence shown here is derived from an EMBL/GenBank/DDBJ whole genome shotgun (WGS) entry which is preliminary data.</text>
</comment>
<feature type="compositionally biased region" description="Low complexity" evidence="1">
    <location>
        <begin position="52"/>
        <end position="69"/>
    </location>
</feature>
<dbReference type="EMBL" id="LWDX02006826">
    <property type="protein sequence ID" value="OEL37053.1"/>
    <property type="molecule type" value="Genomic_DNA"/>
</dbReference>
<organism evidence="2 3">
    <name type="scientific">Dichanthelium oligosanthes</name>
    <dbReference type="NCBI Taxonomy" id="888268"/>
    <lineage>
        <taxon>Eukaryota</taxon>
        <taxon>Viridiplantae</taxon>
        <taxon>Streptophyta</taxon>
        <taxon>Embryophyta</taxon>
        <taxon>Tracheophyta</taxon>
        <taxon>Spermatophyta</taxon>
        <taxon>Magnoliopsida</taxon>
        <taxon>Liliopsida</taxon>
        <taxon>Poales</taxon>
        <taxon>Poaceae</taxon>
        <taxon>PACMAD clade</taxon>
        <taxon>Panicoideae</taxon>
        <taxon>Panicodae</taxon>
        <taxon>Paniceae</taxon>
        <taxon>Dichantheliinae</taxon>
        <taxon>Dichanthelium</taxon>
    </lineage>
</organism>
<reference evidence="2 3" key="1">
    <citation type="submission" date="2016-09" db="EMBL/GenBank/DDBJ databases">
        <title>The draft genome of Dichanthelium oligosanthes: A C3 panicoid grass species.</title>
        <authorList>
            <person name="Studer A.J."/>
            <person name="Schnable J.C."/>
            <person name="Brutnell T.P."/>
        </authorList>
    </citation>
    <scope>NUCLEOTIDE SEQUENCE [LARGE SCALE GENOMIC DNA]</scope>
    <source>
        <strain evidence="3">cv. Kellogg 1175</strain>
        <tissue evidence="2">Leaf</tissue>
    </source>
</reference>
<dbReference type="PANTHER" id="PTHR34468">
    <property type="entry name" value="MICROTUBULE-ASSOCIATED FUTSCH-LIKE PROTEIN"/>
    <property type="match status" value="1"/>
</dbReference>
<feature type="region of interest" description="Disordered" evidence="1">
    <location>
        <begin position="502"/>
        <end position="522"/>
    </location>
</feature>
<evidence type="ECO:0000313" key="2">
    <source>
        <dbReference type="EMBL" id="OEL37053.1"/>
    </source>
</evidence>
<protein>
    <submittedName>
        <fullName evidence="2">Uncharacterized protein</fullName>
    </submittedName>
</protein>
<dbReference type="Proteomes" id="UP000095767">
    <property type="component" value="Unassembled WGS sequence"/>
</dbReference>